<proteinExistence type="predicted"/>
<accession>E9GVG3</accession>
<sequence>MKSQKCRLLIAIVRSGYAHVGSGCTKSSTTKKTPKTWSSCEVALYRITSYTPHAVQQIQGLSQPSQFNKIAYASFARADKHLIGATTDVARSQDIK</sequence>
<dbReference type="InParanoid" id="E9GVG3"/>
<protein>
    <submittedName>
        <fullName evidence="1">Uncharacterized protein</fullName>
    </submittedName>
</protein>
<dbReference type="EMBL" id="GL732568">
    <property type="protein sequence ID" value="EFX76537.1"/>
    <property type="molecule type" value="Genomic_DNA"/>
</dbReference>
<evidence type="ECO:0000313" key="1">
    <source>
        <dbReference type="EMBL" id="EFX76537.1"/>
    </source>
</evidence>
<name>E9GVG3_DAPPU</name>
<reference evidence="1 2" key="1">
    <citation type="journal article" date="2011" name="Science">
        <title>The ecoresponsive genome of Daphnia pulex.</title>
        <authorList>
            <person name="Colbourne J.K."/>
            <person name="Pfrender M.E."/>
            <person name="Gilbert D."/>
            <person name="Thomas W.K."/>
            <person name="Tucker A."/>
            <person name="Oakley T.H."/>
            <person name="Tokishita S."/>
            <person name="Aerts A."/>
            <person name="Arnold G.J."/>
            <person name="Basu M.K."/>
            <person name="Bauer D.J."/>
            <person name="Caceres C.E."/>
            <person name="Carmel L."/>
            <person name="Casola C."/>
            <person name="Choi J.H."/>
            <person name="Detter J.C."/>
            <person name="Dong Q."/>
            <person name="Dusheyko S."/>
            <person name="Eads B.D."/>
            <person name="Frohlich T."/>
            <person name="Geiler-Samerotte K.A."/>
            <person name="Gerlach D."/>
            <person name="Hatcher P."/>
            <person name="Jogdeo S."/>
            <person name="Krijgsveld J."/>
            <person name="Kriventseva E.V."/>
            <person name="Kultz D."/>
            <person name="Laforsch C."/>
            <person name="Lindquist E."/>
            <person name="Lopez J."/>
            <person name="Manak J.R."/>
            <person name="Muller J."/>
            <person name="Pangilinan J."/>
            <person name="Patwardhan R.P."/>
            <person name="Pitluck S."/>
            <person name="Pritham E.J."/>
            <person name="Rechtsteiner A."/>
            <person name="Rho M."/>
            <person name="Rogozin I.B."/>
            <person name="Sakarya O."/>
            <person name="Salamov A."/>
            <person name="Schaack S."/>
            <person name="Shapiro H."/>
            <person name="Shiga Y."/>
            <person name="Skalitzky C."/>
            <person name="Smith Z."/>
            <person name="Souvorov A."/>
            <person name="Sung W."/>
            <person name="Tang Z."/>
            <person name="Tsuchiya D."/>
            <person name="Tu H."/>
            <person name="Vos H."/>
            <person name="Wang M."/>
            <person name="Wolf Y.I."/>
            <person name="Yamagata H."/>
            <person name="Yamada T."/>
            <person name="Ye Y."/>
            <person name="Shaw J.R."/>
            <person name="Andrews J."/>
            <person name="Crease T.J."/>
            <person name="Tang H."/>
            <person name="Lucas S.M."/>
            <person name="Robertson H.M."/>
            <person name="Bork P."/>
            <person name="Koonin E.V."/>
            <person name="Zdobnov E.M."/>
            <person name="Grigoriev I.V."/>
            <person name="Lynch M."/>
            <person name="Boore J.L."/>
        </authorList>
    </citation>
    <scope>NUCLEOTIDE SEQUENCE [LARGE SCALE GENOMIC DNA]</scope>
</reference>
<evidence type="ECO:0000313" key="2">
    <source>
        <dbReference type="Proteomes" id="UP000000305"/>
    </source>
</evidence>
<dbReference type="HOGENOM" id="CLU_2361858_0_0_1"/>
<organism evidence="1 2">
    <name type="scientific">Daphnia pulex</name>
    <name type="common">Water flea</name>
    <dbReference type="NCBI Taxonomy" id="6669"/>
    <lineage>
        <taxon>Eukaryota</taxon>
        <taxon>Metazoa</taxon>
        <taxon>Ecdysozoa</taxon>
        <taxon>Arthropoda</taxon>
        <taxon>Crustacea</taxon>
        <taxon>Branchiopoda</taxon>
        <taxon>Diplostraca</taxon>
        <taxon>Cladocera</taxon>
        <taxon>Anomopoda</taxon>
        <taxon>Daphniidae</taxon>
        <taxon>Daphnia</taxon>
    </lineage>
</organism>
<keyword evidence="2" id="KW-1185">Reference proteome</keyword>
<gene>
    <name evidence="1" type="ORF">DAPPUDRAFT_248912</name>
</gene>
<dbReference type="AlphaFoldDB" id="E9GVG3"/>
<dbReference type="Proteomes" id="UP000000305">
    <property type="component" value="Unassembled WGS sequence"/>
</dbReference>
<dbReference type="KEGG" id="dpx:DAPPUDRAFT_248912"/>